<organism evidence="1">
    <name type="scientific">Siphoviridae sp. ctGa111</name>
    <dbReference type="NCBI Taxonomy" id="2825413"/>
    <lineage>
        <taxon>Viruses</taxon>
        <taxon>Duplodnaviria</taxon>
        <taxon>Heunggongvirae</taxon>
        <taxon>Uroviricota</taxon>
        <taxon>Caudoviricetes</taxon>
    </lineage>
</organism>
<dbReference type="EMBL" id="BK016245">
    <property type="protein sequence ID" value="DAG04878.1"/>
    <property type="molecule type" value="Genomic_DNA"/>
</dbReference>
<name>A0A8S5VDX3_9CAUD</name>
<evidence type="ECO:0000313" key="1">
    <source>
        <dbReference type="EMBL" id="DAG04878.1"/>
    </source>
</evidence>
<reference evidence="1" key="1">
    <citation type="journal article" date="2021" name="Proc. Natl. Acad. Sci. U.S.A.">
        <title>A Catalog of Tens of Thousands of Viruses from Human Metagenomes Reveals Hidden Associations with Chronic Diseases.</title>
        <authorList>
            <person name="Tisza M.J."/>
            <person name="Buck C.B."/>
        </authorList>
    </citation>
    <scope>NUCLEOTIDE SEQUENCE</scope>
    <source>
        <strain evidence="1">CtGa111</strain>
    </source>
</reference>
<accession>A0A8S5VDX3</accession>
<proteinExistence type="predicted"/>
<sequence length="86" mass="9887">MTYGEMNNYIAHVSDNDLVAMCKSVYEFKNGNGVLEPTSTLKILAENLQISNVRMLECVITEEAHKRYEQIVLLLMKDAPAYYLKR</sequence>
<protein>
    <submittedName>
        <fullName evidence="1">Uncharacterized protein</fullName>
    </submittedName>
</protein>